<evidence type="ECO:0000256" key="4">
    <source>
        <dbReference type="ARBA" id="ARBA00022692"/>
    </source>
</evidence>
<keyword evidence="10" id="KW-1185">Reference proteome</keyword>
<evidence type="ECO:0000313" key="9">
    <source>
        <dbReference type="EMBL" id="RZS86858.1"/>
    </source>
</evidence>
<feature type="transmembrane region" description="Helical" evidence="7">
    <location>
        <begin position="196"/>
        <end position="216"/>
    </location>
</feature>
<dbReference type="RefSeq" id="WP_130493074.1">
    <property type="nucleotide sequence ID" value="NZ_SGXD01000003.1"/>
</dbReference>
<keyword evidence="4 7" id="KW-0812">Transmembrane</keyword>
<dbReference type="AlphaFoldDB" id="A0A4Q7NPA9"/>
<name>A0A4Q7NPA9_9ACTN</name>
<reference evidence="9 10" key="1">
    <citation type="submission" date="2019-02" db="EMBL/GenBank/DDBJ databases">
        <title>Genomic Encyclopedia of Type Strains, Phase IV (KMG-IV): sequencing the most valuable type-strain genomes for metagenomic binning, comparative biology and taxonomic classification.</title>
        <authorList>
            <person name="Goeker M."/>
        </authorList>
    </citation>
    <scope>NUCLEOTIDE SEQUENCE [LARGE SCALE GENOMIC DNA]</scope>
    <source>
        <strain evidence="9 10">DSM 45622</strain>
    </source>
</reference>
<sequence length="459" mass="47345">MTAAVPRSLALLVAGAFFLETLDGTIVATAAPSMARALHVESSAIGVTMTAYLVTVAALIPVSGWLADRLGARTTFAVAVAGFTAASALCAASTSLGELTAMRVLQGAAGALMVPVGRLVVLRDTPKDQLIRVVAYLTWPALVAPVLAPVLSGLCTTYLSWRWIFLVNVPLGAVALVAALRLVPQVRRDDRAPLDWTGFLLSGVALAALTYAGALLGERHPALLPVVVLAVVGAAALALAVRHLRRAPYPLVDLGALRLRTFRVVHAGGSLYRVAVAGVPFLLPLLFQDVFGWSALRAGALVVPVFVGNLVIKPVTTPLLKRFGFRPVICGAAAGLLVTLVLAGLLSRHTPTVLVAVLLLLSGAFRSIGLSGYNTIAFADVPAEEMVHANTLSSTIQQLAAGLAVSVAAVSLGVSEGLGASAATAYRLSFWLLALLALVALLEAAALPADAGSRVRAGR</sequence>
<dbReference type="PANTHER" id="PTHR42718:SF46">
    <property type="entry name" value="BLR6921 PROTEIN"/>
    <property type="match status" value="1"/>
</dbReference>
<feature type="transmembrane region" description="Helical" evidence="7">
    <location>
        <begin position="262"/>
        <end position="287"/>
    </location>
</feature>
<feature type="transmembrane region" description="Helical" evidence="7">
    <location>
        <begin position="293"/>
        <end position="312"/>
    </location>
</feature>
<feature type="transmembrane region" description="Helical" evidence="7">
    <location>
        <begin position="74"/>
        <end position="94"/>
    </location>
</feature>
<feature type="transmembrane region" description="Helical" evidence="7">
    <location>
        <begin position="324"/>
        <end position="347"/>
    </location>
</feature>
<comment type="subcellular location">
    <subcellularLocation>
        <location evidence="1">Cell membrane</location>
        <topology evidence="1">Multi-pass membrane protein</topology>
    </subcellularLocation>
</comment>
<keyword evidence="6 7" id="KW-0472">Membrane</keyword>
<protein>
    <submittedName>
        <fullName evidence="9">EmrB/QacA subfamily drug resistance transporter</fullName>
    </submittedName>
</protein>
<keyword evidence="5 7" id="KW-1133">Transmembrane helix</keyword>
<dbReference type="SUPFAM" id="SSF103473">
    <property type="entry name" value="MFS general substrate transporter"/>
    <property type="match status" value="1"/>
</dbReference>
<dbReference type="OrthoDB" id="9812221at2"/>
<feature type="transmembrane region" description="Helical" evidence="7">
    <location>
        <begin position="133"/>
        <end position="151"/>
    </location>
</feature>
<feature type="domain" description="Major facilitator superfamily (MFS) profile" evidence="8">
    <location>
        <begin position="9"/>
        <end position="452"/>
    </location>
</feature>
<dbReference type="PANTHER" id="PTHR42718">
    <property type="entry name" value="MAJOR FACILITATOR SUPERFAMILY MULTIDRUG TRANSPORTER MFSC"/>
    <property type="match status" value="1"/>
</dbReference>
<dbReference type="InterPro" id="IPR011701">
    <property type="entry name" value="MFS"/>
</dbReference>
<feature type="transmembrane region" description="Helical" evidence="7">
    <location>
        <begin position="222"/>
        <end position="241"/>
    </location>
</feature>
<dbReference type="Gene3D" id="1.20.1250.20">
    <property type="entry name" value="MFS general substrate transporter like domains"/>
    <property type="match status" value="1"/>
</dbReference>
<dbReference type="Pfam" id="PF07690">
    <property type="entry name" value="MFS_1"/>
    <property type="match status" value="1"/>
</dbReference>
<dbReference type="EMBL" id="SGXD01000003">
    <property type="protein sequence ID" value="RZS86858.1"/>
    <property type="molecule type" value="Genomic_DNA"/>
</dbReference>
<evidence type="ECO:0000256" key="5">
    <source>
        <dbReference type="ARBA" id="ARBA00022989"/>
    </source>
</evidence>
<feature type="transmembrane region" description="Helical" evidence="7">
    <location>
        <begin position="353"/>
        <end position="378"/>
    </location>
</feature>
<evidence type="ECO:0000259" key="8">
    <source>
        <dbReference type="PROSITE" id="PS50850"/>
    </source>
</evidence>
<dbReference type="InterPro" id="IPR020846">
    <property type="entry name" value="MFS_dom"/>
</dbReference>
<feature type="transmembrane region" description="Helical" evidence="7">
    <location>
        <begin position="100"/>
        <end position="121"/>
    </location>
</feature>
<evidence type="ECO:0000256" key="1">
    <source>
        <dbReference type="ARBA" id="ARBA00004651"/>
    </source>
</evidence>
<comment type="caution">
    <text evidence="9">The sequence shown here is derived from an EMBL/GenBank/DDBJ whole genome shotgun (WGS) entry which is preliminary data.</text>
</comment>
<evidence type="ECO:0000256" key="3">
    <source>
        <dbReference type="ARBA" id="ARBA00022475"/>
    </source>
</evidence>
<keyword evidence="2" id="KW-0813">Transport</keyword>
<keyword evidence="3" id="KW-1003">Cell membrane</keyword>
<evidence type="ECO:0000256" key="7">
    <source>
        <dbReference type="SAM" id="Phobius"/>
    </source>
</evidence>
<evidence type="ECO:0000313" key="10">
    <source>
        <dbReference type="Proteomes" id="UP000293638"/>
    </source>
</evidence>
<dbReference type="PROSITE" id="PS50850">
    <property type="entry name" value="MFS"/>
    <property type="match status" value="1"/>
</dbReference>
<feature type="transmembrane region" description="Helical" evidence="7">
    <location>
        <begin position="163"/>
        <end position="184"/>
    </location>
</feature>
<accession>A0A4Q7NPA9</accession>
<gene>
    <name evidence="9" type="ORF">EV189_2274</name>
</gene>
<dbReference type="Gene3D" id="1.20.1720.10">
    <property type="entry name" value="Multidrug resistance protein D"/>
    <property type="match status" value="1"/>
</dbReference>
<feature type="transmembrane region" description="Helical" evidence="7">
    <location>
        <begin position="47"/>
        <end position="67"/>
    </location>
</feature>
<feature type="transmembrane region" description="Helical" evidence="7">
    <location>
        <begin position="428"/>
        <end position="449"/>
    </location>
</feature>
<dbReference type="InterPro" id="IPR036259">
    <property type="entry name" value="MFS_trans_sf"/>
</dbReference>
<evidence type="ECO:0000256" key="2">
    <source>
        <dbReference type="ARBA" id="ARBA00022448"/>
    </source>
</evidence>
<dbReference type="GO" id="GO:0022857">
    <property type="term" value="F:transmembrane transporter activity"/>
    <property type="evidence" value="ECO:0007669"/>
    <property type="project" value="InterPro"/>
</dbReference>
<proteinExistence type="predicted"/>
<dbReference type="GO" id="GO:0005886">
    <property type="term" value="C:plasma membrane"/>
    <property type="evidence" value="ECO:0007669"/>
    <property type="project" value="UniProtKB-SubCell"/>
</dbReference>
<dbReference type="Proteomes" id="UP000293638">
    <property type="component" value="Unassembled WGS sequence"/>
</dbReference>
<evidence type="ECO:0000256" key="6">
    <source>
        <dbReference type="ARBA" id="ARBA00023136"/>
    </source>
</evidence>
<organism evidence="9 10">
    <name type="scientific">Motilibacter rhizosphaerae</name>
    <dbReference type="NCBI Taxonomy" id="598652"/>
    <lineage>
        <taxon>Bacteria</taxon>
        <taxon>Bacillati</taxon>
        <taxon>Actinomycetota</taxon>
        <taxon>Actinomycetes</taxon>
        <taxon>Motilibacterales</taxon>
        <taxon>Motilibacteraceae</taxon>
        <taxon>Motilibacter</taxon>
    </lineage>
</organism>